<reference evidence="2 3" key="1">
    <citation type="submission" date="2020-04" db="EMBL/GenBank/DDBJ databases">
        <title>Bacillus sp. UniB3 isolated from commercial digestive syrup.</title>
        <authorList>
            <person name="Thorat V."/>
            <person name="Kirdat K."/>
            <person name="Tiwarekar B."/>
            <person name="Yadav A."/>
        </authorList>
    </citation>
    <scope>NUCLEOTIDE SEQUENCE [LARGE SCALE GENOMIC DNA]</scope>
    <source>
        <strain evidence="2 3">UniB3</strain>
    </source>
</reference>
<evidence type="ECO:0000313" key="2">
    <source>
        <dbReference type="EMBL" id="NMO76397.1"/>
    </source>
</evidence>
<name>A0A7Y0PKW2_9BACI</name>
<evidence type="ECO:0000256" key="1">
    <source>
        <dbReference type="SAM" id="MobiDB-lite"/>
    </source>
</evidence>
<feature type="region of interest" description="Disordered" evidence="1">
    <location>
        <begin position="1"/>
        <end position="27"/>
    </location>
</feature>
<gene>
    <name evidence="2" type="ORF">HHU08_05145</name>
</gene>
<dbReference type="Proteomes" id="UP000588491">
    <property type="component" value="Unassembled WGS sequence"/>
</dbReference>
<evidence type="ECO:0000313" key="3">
    <source>
        <dbReference type="Proteomes" id="UP000588491"/>
    </source>
</evidence>
<sequence>MIRAWGKGEGLSSVTDSTLEEAKREQRKLVSDRFTIKGEQKGIEKAPPLPLHHQIKQKGNREILKHPFVMREEGTLTFEKSKRING</sequence>
<organism evidence="2 3">
    <name type="scientific">Niallia alba</name>
    <dbReference type="NCBI Taxonomy" id="2729105"/>
    <lineage>
        <taxon>Bacteria</taxon>
        <taxon>Bacillati</taxon>
        <taxon>Bacillota</taxon>
        <taxon>Bacilli</taxon>
        <taxon>Bacillales</taxon>
        <taxon>Bacillaceae</taxon>
        <taxon>Niallia</taxon>
    </lineage>
</organism>
<keyword evidence="3" id="KW-1185">Reference proteome</keyword>
<proteinExistence type="predicted"/>
<protein>
    <submittedName>
        <fullName evidence="2">Uncharacterized protein</fullName>
    </submittedName>
</protein>
<dbReference type="AlphaFoldDB" id="A0A7Y0PKW2"/>
<comment type="caution">
    <text evidence="2">The sequence shown here is derived from an EMBL/GenBank/DDBJ whole genome shotgun (WGS) entry which is preliminary data.</text>
</comment>
<accession>A0A7Y0PKW2</accession>
<dbReference type="EMBL" id="JABBPK010000001">
    <property type="protein sequence ID" value="NMO76397.1"/>
    <property type="molecule type" value="Genomic_DNA"/>
</dbReference>